<comment type="similarity">
    <text evidence="2">Belongs to the TMEM170 family.</text>
</comment>
<dbReference type="GO" id="GO:0016020">
    <property type="term" value="C:membrane"/>
    <property type="evidence" value="ECO:0007669"/>
    <property type="project" value="UniProtKB-SubCell"/>
</dbReference>
<dbReference type="Pfam" id="PF10190">
    <property type="entry name" value="Tmemb_170"/>
    <property type="match status" value="1"/>
</dbReference>
<dbReference type="EMBL" id="OD568753">
    <property type="protein sequence ID" value="CAD7447307.1"/>
    <property type="molecule type" value="Genomic_DNA"/>
</dbReference>
<keyword evidence="5 6" id="KW-0472">Membrane</keyword>
<feature type="transmembrane region" description="Helical" evidence="6">
    <location>
        <begin position="105"/>
        <end position="129"/>
    </location>
</feature>
<reference evidence="7" key="1">
    <citation type="submission" date="2020-11" db="EMBL/GenBank/DDBJ databases">
        <authorList>
            <person name="Tran Van P."/>
        </authorList>
    </citation>
    <scope>NUCLEOTIDE SEQUENCE</scope>
</reference>
<dbReference type="InterPro" id="IPR019334">
    <property type="entry name" value="TMEM170A/B/YPR153W-like"/>
</dbReference>
<name>A0A7R9I4N1_9NEOP</name>
<dbReference type="AlphaFoldDB" id="A0A7R9I4N1"/>
<evidence type="ECO:0000256" key="2">
    <source>
        <dbReference type="ARBA" id="ARBA00006325"/>
    </source>
</evidence>
<evidence type="ECO:0000256" key="4">
    <source>
        <dbReference type="ARBA" id="ARBA00022989"/>
    </source>
</evidence>
<proteinExistence type="inferred from homology"/>
<evidence type="ECO:0000256" key="3">
    <source>
        <dbReference type="ARBA" id="ARBA00022692"/>
    </source>
</evidence>
<evidence type="ECO:0000256" key="1">
    <source>
        <dbReference type="ARBA" id="ARBA00004141"/>
    </source>
</evidence>
<evidence type="ECO:0000256" key="5">
    <source>
        <dbReference type="ARBA" id="ARBA00023136"/>
    </source>
</evidence>
<accession>A0A7R9I4N1</accession>
<keyword evidence="4 6" id="KW-1133">Transmembrane helix</keyword>
<keyword evidence="3 6" id="KW-0812">Transmembrane</keyword>
<comment type="subcellular location">
    <subcellularLocation>
        <location evidence="1">Membrane</location>
        <topology evidence="1">Multi-pass membrane protein</topology>
    </subcellularLocation>
</comment>
<dbReference type="PANTHER" id="PTHR22779:SF6">
    <property type="entry name" value="SD17342P"/>
    <property type="match status" value="1"/>
</dbReference>
<feature type="transmembrane region" description="Helical" evidence="6">
    <location>
        <begin position="141"/>
        <end position="162"/>
    </location>
</feature>
<gene>
    <name evidence="7" type="ORF">TBIB3V08_LOCUS9623</name>
</gene>
<evidence type="ECO:0000313" key="7">
    <source>
        <dbReference type="EMBL" id="CAD7447307.1"/>
    </source>
</evidence>
<protein>
    <submittedName>
        <fullName evidence="7">Uncharacterized protein</fullName>
    </submittedName>
</protein>
<evidence type="ECO:0000256" key="6">
    <source>
        <dbReference type="SAM" id="Phobius"/>
    </source>
</evidence>
<sequence>MHRRTWKLKERTGDAWQRRKFGKIDIRTECLRKPYRTKRRIEDHRHEGWTMHKRTWKLKERTGDAWQRRKFGKIDRNGRGCARRPAEEEMSNDDAAADDEFFSGFILVMGVLAPLTSGVVSSAAVAFVYRASSFKMTPLYAILWGVGQTIVAACIGFTRILATL</sequence>
<organism evidence="7">
    <name type="scientific">Timema bartmani</name>
    <dbReference type="NCBI Taxonomy" id="61472"/>
    <lineage>
        <taxon>Eukaryota</taxon>
        <taxon>Metazoa</taxon>
        <taxon>Ecdysozoa</taxon>
        <taxon>Arthropoda</taxon>
        <taxon>Hexapoda</taxon>
        <taxon>Insecta</taxon>
        <taxon>Pterygota</taxon>
        <taxon>Neoptera</taxon>
        <taxon>Polyneoptera</taxon>
        <taxon>Phasmatodea</taxon>
        <taxon>Timematodea</taxon>
        <taxon>Timematoidea</taxon>
        <taxon>Timematidae</taxon>
        <taxon>Timema</taxon>
    </lineage>
</organism>
<dbReference type="PANTHER" id="PTHR22779">
    <property type="entry name" value="SD17342P"/>
    <property type="match status" value="1"/>
</dbReference>